<dbReference type="EMBL" id="CAXAMM010006036">
    <property type="protein sequence ID" value="CAK9009603.1"/>
    <property type="molecule type" value="Genomic_DNA"/>
</dbReference>
<feature type="region of interest" description="Disordered" evidence="7">
    <location>
        <begin position="826"/>
        <end position="861"/>
    </location>
</feature>
<accession>A0ABP0J5N7</accession>
<evidence type="ECO:0000256" key="4">
    <source>
        <dbReference type="ARBA" id="ARBA00022989"/>
    </source>
</evidence>
<protein>
    <submittedName>
        <fullName evidence="10">Palmitoyltransferase ZDHHC3 (Acyltransferase ZDHHC3) (GABA-A receptor-associated membrane protein 1) (Golgi-specific DHHC zinc finger protein) (Zinc finger DHHC domain-containing protein 3) (DHHC-3)</fullName>
    </submittedName>
</protein>
<dbReference type="InterPro" id="IPR039859">
    <property type="entry name" value="PFA4/ZDH16/20/ERF2-like"/>
</dbReference>
<feature type="domain" description="Palmitoyltransferase DHHC" evidence="9">
    <location>
        <begin position="101"/>
        <end position="225"/>
    </location>
</feature>
<feature type="region of interest" description="Disordered" evidence="7">
    <location>
        <begin position="1053"/>
        <end position="1076"/>
    </location>
</feature>
<keyword evidence="11" id="KW-1185">Reference proteome</keyword>
<sequence>MPLWWVQDPCGRNYVIIAQVLLASSGLFGATQAHCLSTAQSARSWASESISSWWLGLHEVTYVMAAWAHLACALSDPGAVPLGALEVLAPEGTSNESATVRWCGHCQVAKPPRAHHCSTCQRCIRKMDHHCMWMNNCIGGNNQKHFILFLSYTSLHCLGVVPVSLWCLFALHPPPGEEIPLYAAVSFGSVLSLLLAGCLGRYCLQLLKDQFHSLKKNQTFIEQLQGTMGETRALRATVQEVMGCAPSWRWLLPLPAKANLLHAWQRDGVFYGISAKGGALQLCTSAQLNSWRAVELGNLCSTLGPRRLTLSALVSGGSSGAFWIIAIGSEVFTLPLLLGQGDATFQEAKLLLPDGFGDARCARGLGTSSSPLVALGSSQGHVAWWSVADWRLLGRIPPVDAAGVLHLTRVWTRPGVDDPLTPEAFMVAVLDELGKCRLLDLSKGEVLCKIHGQSGLSFWDQPFLFISDSWGAWVSVATRDKVWTWDTTTGAFAHSRKPSGHEERMRKASINEVCWQAADGSAVWQMGEVILDGRWKLPDSQLQVLLLSIQRDLAWPCLEKCRMPPISKPDMGSIKLKPDEPDRLTRERPENERPPIDFDRIEGEKLVEKSLFKLRHATEPMIRSLKLEDTEPKVWKTEQLMSSVVAKSGFASFKLTEGKLPSIKDKLARRGSQSATSLTSLPSPGQSPTGLADSQSMTGSDFRNRRNFKDLARGMDADGNRLKRAEQYYQLLMRAKYKKDDADRKAAEAEELQRAEGAAKVAFRKLLGMMGETDKRSEGSTDSEAESDMDDDCGPLTAYDGQMKIDIDFVVVVPHREEKEEDVFHYPTHPEGLPEQSVVQPSGFDETPPASSSSGASTPLDFSDEMESLKVELKKAGKLEEPKGIAQKENAPTTDARGNAIHGEKTMPNVWDNPYPEWSLETGGSMYFIPNAERYAWCPSLPPPPPPSELGRRRLRLKPRLPLTLSNHRYKDEHPNIFPPEPFSPSEDHYASWEKKVLTYDLYKSCVESLAKMPPQEFAKDEYKHRLKFGSFMEKALGKSRAWKNWRSREDKRFKEEEREMQRERENEARRKLEKEKRLKAAEDALKLQEEDDDW</sequence>
<proteinExistence type="predicted"/>
<feature type="region of interest" description="Disordered" evidence="7">
    <location>
        <begin position="568"/>
        <end position="597"/>
    </location>
</feature>
<dbReference type="Gene3D" id="2.130.10.10">
    <property type="entry name" value="YVTN repeat-like/Quinoprotein amine dehydrogenase"/>
    <property type="match status" value="1"/>
</dbReference>
<keyword evidence="6" id="KW-0012">Acyltransferase</keyword>
<feature type="compositionally biased region" description="Low complexity" evidence="7">
    <location>
        <begin position="847"/>
        <end position="859"/>
    </location>
</feature>
<name>A0ABP0J5N7_9DINO</name>
<evidence type="ECO:0000256" key="2">
    <source>
        <dbReference type="ARBA" id="ARBA00022679"/>
    </source>
</evidence>
<keyword evidence="4 8" id="KW-1133">Transmembrane helix</keyword>
<keyword evidence="5 8" id="KW-0472">Membrane</keyword>
<dbReference type="SUPFAM" id="SSF50978">
    <property type="entry name" value="WD40 repeat-like"/>
    <property type="match status" value="1"/>
</dbReference>
<dbReference type="InterPro" id="IPR036322">
    <property type="entry name" value="WD40_repeat_dom_sf"/>
</dbReference>
<feature type="compositionally biased region" description="Acidic residues" evidence="7">
    <location>
        <begin position="781"/>
        <end position="793"/>
    </location>
</feature>
<reference evidence="10 11" key="1">
    <citation type="submission" date="2024-02" db="EMBL/GenBank/DDBJ databases">
        <authorList>
            <person name="Chen Y."/>
            <person name="Shah S."/>
            <person name="Dougan E. K."/>
            <person name="Thang M."/>
            <person name="Chan C."/>
        </authorList>
    </citation>
    <scope>NUCLEOTIDE SEQUENCE [LARGE SCALE GENOMIC DNA]</scope>
</reference>
<evidence type="ECO:0000259" key="9">
    <source>
        <dbReference type="Pfam" id="PF01529"/>
    </source>
</evidence>
<keyword evidence="3 8" id="KW-0812">Transmembrane</keyword>
<dbReference type="PANTHER" id="PTHR12246">
    <property type="entry name" value="PALMITOYLTRANSFERASE ZDHHC16"/>
    <property type="match status" value="1"/>
</dbReference>
<feature type="transmembrane region" description="Helical" evidence="8">
    <location>
        <begin position="146"/>
        <end position="169"/>
    </location>
</feature>
<keyword evidence="2" id="KW-0808">Transferase</keyword>
<organism evidence="10 11">
    <name type="scientific">Durusdinium trenchii</name>
    <dbReference type="NCBI Taxonomy" id="1381693"/>
    <lineage>
        <taxon>Eukaryota</taxon>
        <taxon>Sar</taxon>
        <taxon>Alveolata</taxon>
        <taxon>Dinophyceae</taxon>
        <taxon>Suessiales</taxon>
        <taxon>Symbiodiniaceae</taxon>
        <taxon>Durusdinium</taxon>
    </lineage>
</organism>
<evidence type="ECO:0000256" key="5">
    <source>
        <dbReference type="ARBA" id="ARBA00023136"/>
    </source>
</evidence>
<keyword evidence="10" id="KW-0675">Receptor</keyword>
<dbReference type="Pfam" id="PF01529">
    <property type="entry name" value="DHHC"/>
    <property type="match status" value="1"/>
</dbReference>
<comment type="subcellular location">
    <subcellularLocation>
        <location evidence="1">Membrane</location>
        <topology evidence="1">Multi-pass membrane protein</topology>
    </subcellularLocation>
</comment>
<comment type="caution">
    <text evidence="10">The sequence shown here is derived from an EMBL/GenBank/DDBJ whole genome shotgun (WGS) entry which is preliminary data.</text>
</comment>
<feature type="transmembrane region" description="Helical" evidence="8">
    <location>
        <begin position="181"/>
        <end position="202"/>
    </location>
</feature>
<feature type="region of interest" description="Disordered" evidence="7">
    <location>
        <begin position="664"/>
        <end position="706"/>
    </location>
</feature>
<feature type="region of interest" description="Disordered" evidence="7">
    <location>
        <begin position="771"/>
        <end position="795"/>
    </location>
</feature>
<evidence type="ECO:0000256" key="1">
    <source>
        <dbReference type="ARBA" id="ARBA00004141"/>
    </source>
</evidence>
<dbReference type="Proteomes" id="UP001642464">
    <property type="component" value="Unassembled WGS sequence"/>
</dbReference>
<evidence type="ECO:0000313" key="11">
    <source>
        <dbReference type="Proteomes" id="UP001642464"/>
    </source>
</evidence>
<dbReference type="InterPro" id="IPR001594">
    <property type="entry name" value="Palmitoyltrfase_DHHC"/>
</dbReference>
<evidence type="ECO:0000256" key="7">
    <source>
        <dbReference type="SAM" id="MobiDB-lite"/>
    </source>
</evidence>
<evidence type="ECO:0000256" key="6">
    <source>
        <dbReference type="ARBA" id="ARBA00023315"/>
    </source>
</evidence>
<evidence type="ECO:0000256" key="8">
    <source>
        <dbReference type="SAM" id="Phobius"/>
    </source>
</evidence>
<evidence type="ECO:0000256" key="3">
    <source>
        <dbReference type="ARBA" id="ARBA00022692"/>
    </source>
</evidence>
<dbReference type="PROSITE" id="PS50216">
    <property type="entry name" value="DHHC"/>
    <property type="match status" value="1"/>
</dbReference>
<dbReference type="InterPro" id="IPR015943">
    <property type="entry name" value="WD40/YVTN_repeat-like_dom_sf"/>
</dbReference>
<gene>
    <name evidence="10" type="ORF">SCF082_LOCUS10344</name>
</gene>
<feature type="compositionally biased region" description="Basic and acidic residues" evidence="7">
    <location>
        <begin position="576"/>
        <end position="597"/>
    </location>
</feature>
<evidence type="ECO:0000313" key="10">
    <source>
        <dbReference type="EMBL" id="CAK9009603.1"/>
    </source>
</evidence>
<feature type="compositionally biased region" description="Polar residues" evidence="7">
    <location>
        <begin position="671"/>
        <end position="701"/>
    </location>
</feature>